<dbReference type="Pfam" id="PF13649">
    <property type="entry name" value="Methyltransf_25"/>
    <property type="match status" value="1"/>
</dbReference>
<organism evidence="2 3">
    <name type="scientific">Rothia kristinae</name>
    <dbReference type="NCBI Taxonomy" id="37923"/>
    <lineage>
        <taxon>Bacteria</taxon>
        <taxon>Bacillati</taxon>
        <taxon>Actinomycetota</taxon>
        <taxon>Actinomycetes</taxon>
        <taxon>Micrococcales</taxon>
        <taxon>Micrococcaceae</taxon>
        <taxon>Rothia</taxon>
    </lineage>
</organism>
<dbReference type="OrthoDB" id="7062303at2"/>
<keyword evidence="2" id="KW-0808">Transferase</keyword>
<feature type="domain" description="Methyltransferase" evidence="1">
    <location>
        <begin position="52"/>
        <end position="147"/>
    </location>
</feature>
<accession>A0A1S2N1N4</accession>
<proteinExistence type="predicted"/>
<evidence type="ECO:0000259" key="1">
    <source>
        <dbReference type="Pfam" id="PF13649"/>
    </source>
</evidence>
<protein>
    <submittedName>
        <fullName evidence="2">SAM-dependent methyltransferase</fullName>
    </submittedName>
</protein>
<evidence type="ECO:0000313" key="2">
    <source>
        <dbReference type="EMBL" id="OIJ36660.1"/>
    </source>
</evidence>
<dbReference type="Proteomes" id="UP000179540">
    <property type="component" value="Unassembled WGS sequence"/>
</dbReference>
<reference evidence="2 3" key="1">
    <citation type="submission" date="2016-10" db="EMBL/GenBank/DDBJ databases">
        <title>Draft genome sequence of strain LCT isolated from the Shenzhou X spacecraft of China.</title>
        <authorList>
            <person name="Huang B."/>
        </authorList>
    </citation>
    <scope>NUCLEOTIDE SEQUENCE [LARGE SCALE GENOMIC DNA]</scope>
    <source>
        <strain evidence="2 3">LCT-H5</strain>
    </source>
</reference>
<dbReference type="CDD" id="cd02440">
    <property type="entry name" value="AdoMet_MTases"/>
    <property type="match status" value="1"/>
</dbReference>
<keyword evidence="2" id="KW-0489">Methyltransferase</keyword>
<dbReference type="InterPro" id="IPR041698">
    <property type="entry name" value="Methyltransf_25"/>
</dbReference>
<dbReference type="AlphaFoldDB" id="A0A1S2N1N4"/>
<dbReference type="InterPro" id="IPR029063">
    <property type="entry name" value="SAM-dependent_MTases_sf"/>
</dbReference>
<dbReference type="EMBL" id="MODZ01000002">
    <property type="protein sequence ID" value="OIJ36660.1"/>
    <property type="molecule type" value="Genomic_DNA"/>
</dbReference>
<name>A0A1S2N1N4_9MICC</name>
<dbReference type="Gene3D" id="3.40.50.150">
    <property type="entry name" value="Vaccinia Virus protein VP39"/>
    <property type="match status" value="1"/>
</dbReference>
<gene>
    <name evidence="2" type="ORF">BK826_01900</name>
</gene>
<evidence type="ECO:0000313" key="3">
    <source>
        <dbReference type="Proteomes" id="UP000179540"/>
    </source>
</evidence>
<comment type="caution">
    <text evidence="2">The sequence shown here is derived from an EMBL/GenBank/DDBJ whole genome shotgun (WGS) entry which is preliminary data.</text>
</comment>
<sequence>MREPSLWEQQVQRNPEHSRWYIQRFEAMRAAGADLAGEARTMDALLPRAALVLDAGAGPGRVGGQLLSLGHRVVGVDVDPVLVEQARADHPGAQWLVGDLADLGTVLPAGYLGSFDGIVCAGNVMTFLAPSTRRDVLAGFAAALKPGARAAVGFGAGRGYGFGEFLDDARAVGLEPATLLGTWDLEPLTPDSDFLVALLRRPQDPARDAGSRTSLL</sequence>
<dbReference type="GO" id="GO:0008168">
    <property type="term" value="F:methyltransferase activity"/>
    <property type="evidence" value="ECO:0007669"/>
    <property type="project" value="UniProtKB-KW"/>
</dbReference>
<dbReference type="RefSeq" id="WP_075514115.1">
    <property type="nucleotide sequence ID" value="NZ_MODZ01000002.1"/>
</dbReference>
<dbReference type="GO" id="GO:0032259">
    <property type="term" value="P:methylation"/>
    <property type="evidence" value="ECO:0007669"/>
    <property type="project" value="UniProtKB-KW"/>
</dbReference>
<dbReference type="SUPFAM" id="SSF53335">
    <property type="entry name" value="S-adenosyl-L-methionine-dependent methyltransferases"/>
    <property type="match status" value="1"/>
</dbReference>